<dbReference type="OrthoDB" id="767251at2"/>
<keyword evidence="1" id="KW-0732">Signal</keyword>
<protein>
    <recommendedName>
        <fullName evidence="2">Thiol:disulfide interchange protein DsbD N-terminal domain-containing protein</fullName>
    </recommendedName>
</protein>
<dbReference type="Gene3D" id="2.60.40.1250">
    <property type="entry name" value="Thiol:disulfide interchange protein DsbD, N-terminal domain"/>
    <property type="match status" value="1"/>
</dbReference>
<evidence type="ECO:0000313" key="3">
    <source>
        <dbReference type="EMBL" id="ANW96355.1"/>
    </source>
</evidence>
<accession>A0A1B1Y6G3</accession>
<name>A0A1B1Y6G3_9FLAO</name>
<evidence type="ECO:0000256" key="1">
    <source>
        <dbReference type="SAM" id="SignalP"/>
    </source>
</evidence>
<feature type="domain" description="Thiol:disulfide interchange protein DsbD N-terminal" evidence="2">
    <location>
        <begin position="33"/>
        <end position="137"/>
    </location>
</feature>
<reference evidence="3 4" key="1">
    <citation type="submission" date="2016-02" db="EMBL/GenBank/DDBJ databases">
        <authorList>
            <person name="Wen L."/>
            <person name="He K."/>
            <person name="Yang H."/>
        </authorList>
    </citation>
    <scope>NUCLEOTIDE SEQUENCE [LARGE SCALE GENOMIC DNA]</scope>
    <source>
        <strain evidence="3 4">CZ1127</strain>
    </source>
</reference>
<dbReference type="InterPro" id="IPR036929">
    <property type="entry name" value="DsbDN_sf"/>
</dbReference>
<dbReference type="InterPro" id="IPR028250">
    <property type="entry name" value="DsbDN"/>
</dbReference>
<feature type="chain" id="PRO_5008532492" description="Thiol:disulfide interchange protein DsbD N-terminal domain-containing protein" evidence="1">
    <location>
        <begin position="18"/>
        <end position="144"/>
    </location>
</feature>
<proteinExistence type="predicted"/>
<dbReference type="Pfam" id="PF11412">
    <property type="entry name" value="DsbD_N"/>
    <property type="match status" value="1"/>
</dbReference>
<dbReference type="AlphaFoldDB" id="A0A1B1Y6G3"/>
<dbReference type="KEGG" id="wfu:AXE80_08720"/>
<dbReference type="EMBL" id="CP014224">
    <property type="protein sequence ID" value="ANW96355.1"/>
    <property type="molecule type" value="Genomic_DNA"/>
</dbReference>
<organism evidence="3 4">
    <name type="scientific">Wenyingzhuangia fucanilytica</name>
    <dbReference type="NCBI Taxonomy" id="1790137"/>
    <lineage>
        <taxon>Bacteria</taxon>
        <taxon>Pseudomonadati</taxon>
        <taxon>Bacteroidota</taxon>
        <taxon>Flavobacteriia</taxon>
        <taxon>Flavobacteriales</taxon>
        <taxon>Flavobacteriaceae</taxon>
        <taxon>Wenyingzhuangia</taxon>
    </lineage>
</organism>
<evidence type="ECO:0000259" key="2">
    <source>
        <dbReference type="Pfam" id="PF11412"/>
    </source>
</evidence>
<keyword evidence="4" id="KW-1185">Reference proteome</keyword>
<gene>
    <name evidence="3" type="ORF">AXE80_08720</name>
</gene>
<dbReference type="RefSeq" id="WP_068826392.1">
    <property type="nucleotide sequence ID" value="NZ_CP014224.1"/>
</dbReference>
<feature type="signal peptide" evidence="1">
    <location>
        <begin position="1"/>
        <end position="17"/>
    </location>
</feature>
<dbReference type="STRING" id="1790137.AXE80_08720"/>
<evidence type="ECO:0000313" key="4">
    <source>
        <dbReference type="Proteomes" id="UP000092967"/>
    </source>
</evidence>
<sequence length="144" mass="16942">MKKICLLLLLITSLGHSQILKPVTWETSIKKINQTEYLIEFTAQIKKDWHLYSMNISDDGPLPTLFSFDKNDDFSLVGRMTEEKGITEFDEIFNMNIKYFKNYTTFKQRIKTKKSTLIITGNIDYMCCNDEKCVPLFDEFEIEL</sequence>
<dbReference type="Proteomes" id="UP000092967">
    <property type="component" value="Chromosome"/>
</dbReference>